<proteinExistence type="predicted"/>
<dbReference type="InterPro" id="IPR000836">
    <property type="entry name" value="PRTase_dom"/>
</dbReference>
<dbReference type="SUPFAM" id="SSF53271">
    <property type="entry name" value="PRTase-like"/>
    <property type="match status" value="1"/>
</dbReference>
<dbReference type="AlphaFoldDB" id="A0A1H2PLH8"/>
<sequence length="222" mass="23557">MYADDTAFPDRRSAGRTLAAALRHRVVGTPVILALPRGGVPVAYEVALALDAPLDLLMVRKIGAPGNAEFGIGAVVDGSSHRRVMNDAAVRAVGPSKAYVEAETQRQLEEIERRRSAYMSDRAPVPVVGRTVIVVDDGIAMGGTARVALQALRAAGVGRLMLAVPVAPRETLALLRPEVDDLVCLQVPDDFGAVGAHYRQFDQTSDEEVVALLAQAQSFGAH</sequence>
<evidence type="ECO:0000313" key="2">
    <source>
        <dbReference type="EMBL" id="SDV47296.1"/>
    </source>
</evidence>
<accession>A0A1H2PLH8</accession>
<dbReference type="Gene3D" id="3.40.50.2020">
    <property type="match status" value="1"/>
</dbReference>
<dbReference type="Pfam" id="PF00156">
    <property type="entry name" value="Pribosyltran"/>
    <property type="match status" value="1"/>
</dbReference>
<reference evidence="3" key="1">
    <citation type="submission" date="2016-09" db="EMBL/GenBank/DDBJ databases">
        <authorList>
            <person name="Varghese N."/>
            <person name="Submissions S."/>
        </authorList>
    </citation>
    <scope>NUCLEOTIDE SEQUENCE [LARGE SCALE GENOMIC DNA]</scope>
    <source>
        <strain evidence="3">JS23</strain>
    </source>
</reference>
<feature type="domain" description="Phosphoribosyltransferase" evidence="1">
    <location>
        <begin position="30"/>
        <end position="194"/>
    </location>
</feature>
<keyword evidence="3" id="KW-1185">Reference proteome</keyword>
<gene>
    <name evidence="2" type="ORF">SAMN05216551_102453</name>
</gene>
<name>A0A1H2PLH8_9BURK</name>
<protein>
    <submittedName>
        <fullName evidence="2">Putative phosphoribosyl transferase</fullName>
    </submittedName>
</protein>
<organism evidence="2 3">
    <name type="scientific">Chitinasiproducens palmae</name>
    <dbReference type="NCBI Taxonomy" id="1770053"/>
    <lineage>
        <taxon>Bacteria</taxon>
        <taxon>Pseudomonadati</taxon>
        <taxon>Pseudomonadota</taxon>
        <taxon>Betaproteobacteria</taxon>
        <taxon>Burkholderiales</taxon>
        <taxon>Burkholderiaceae</taxon>
        <taxon>Chitinasiproducens</taxon>
    </lineage>
</organism>
<keyword evidence="2" id="KW-0808">Transferase</keyword>
<dbReference type="STRING" id="1770053.SAMN05216551_102453"/>
<dbReference type="RefSeq" id="WP_091905765.1">
    <property type="nucleotide sequence ID" value="NZ_FNLO01000002.1"/>
</dbReference>
<dbReference type="CDD" id="cd06223">
    <property type="entry name" value="PRTases_typeI"/>
    <property type="match status" value="1"/>
</dbReference>
<dbReference type="GO" id="GO:0016740">
    <property type="term" value="F:transferase activity"/>
    <property type="evidence" value="ECO:0007669"/>
    <property type="project" value="UniProtKB-KW"/>
</dbReference>
<dbReference type="InterPro" id="IPR029057">
    <property type="entry name" value="PRTase-like"/>
</dbReference>
<dbReference type="Proteomes" id="UP000243719">
    <property type="component" value="Unassembled WGS sequence"/>
</dbReference>
<dbReference type="Gene3D" id="3.30.1310.20">
    <property type="entry name" value="PRTase-like"/>
    <property type="match status" value="1"/>
</dbReference>
<evidence type="ECO:0000313" key="3">
    <source>
        <dbReference type="Proteomes" id="UP000243719"/>
    </source>
</evidence>
<evidence type="ECO:0000259" key="1">
    <source>
        <dbReference type="Pfam" id="PF00156"/>
    </source>
</evidence>
<dbReference type="EMBL" id="FNLO01000002">
    <property type="protein sequence ID" value="SDV47296.1"/>
    <property type="molecule type" value="Genomic_DNA"/>
</dbReference>
<dbReference type="OrthoDB" id="9810066at2"/>